<dbReference type="Proteomes" id="UP001209486">
    <property type="component" value="Unassembled WGS sequence"/>
</dbReference>
<proteinExistence type="inferred from homology"/>
<evidence type="ECO:0000256" key="2">
    <source>
        <dbReference type="ARBA" id="ARBA00004651"/>
    </source>
</evidence>
<evidence type="ECO:0000256" key="19">
    <source>
        <dbReference type="SAM" id="MobiDB-lite"/>
    </source>
</evidence>
<evidence type="ECO:0000256" key="9">
    <source>
        <dbReference type="ARBA" id="ARBA00022516"/>
    </source>
</evidence>
<reference evidence="22 23" key="2">
    <citation type="submission" date="2020-04" db="EMBL/GenBank/DDBJ databases">
        <title>Antimicrobial susceptibility and clonality of vaginal-derived multi-drug resistant Mobiluncus isolates in China.</title>
        <authorList>
            <person name="Zhang X."/>
        </authorList>
    </citation>
    <scope>NUCLEOTIDE SEQUENCE [LARGE SCALE GENOMIC DNA]</scope>
    <source>
        <strain evidence="22 23">7</strain>
    </source>
</reference>
<evidence type="ECO:0000256" key="8">
    <source>
        <dbReference type="ARBA" id="ARBA00022475"/>
    </source>
</evidence>
<evidence type="ECO:0000256" key="13">
    <source>
        <dbReference type="ARBA" id="ARBA00022989"/>
    </source>
</evidence>
<feature type="region of interest" description="Disordered" evidence="19">
    <location>
        <begin position="1"/>
        <end position="37"/>
    </location>
</feature>
<evidence type="ECO:0000256" key="7">
    <source>
        <dbReference type="ARBA" id="ARBA00019373"/>
    </source>
</evidence>
<dbReference type="AlphaFoldDB" id="A0A2J9KPW1"/>
<comment type="similarity">
    <text evidence="5 18">Belongs to the CDS family.</text>
</comment>
<dbReference type="EC" id="2.7.7.41" evidence="6 18"/>
<evidence type="ECO:0000313" key="22">
    <source>
        <dbReference type="EMBL" id="NMW93672.1"/>
    </source>
</evidence>
<evidence type="ECO:0000256" key="1">
    <source>
        <dbReference type="ARBA" id="ARBA00001698"/>
    </source>
</evidence>
<evidence type="ECO:0000256" key="14">
    <source>
        <dbReference type="ARBA" id="ARBA00023098"/>
    </source>
</evidence>
<comment type="pathway">
    <text evidence="3 18">Phospholipid metabolism; CDP-diacylglycerol biosynthesis; CDP-diacylglycerol from sn-glycerol 3-phosphate: step 3/3.</text>
</comment>
<name>A0A2J9KPW1_9ACTO</name>
<dbReference type="GO" id="GO:0005886">
    <property type="term" value="C:plasma membrane"/>
    <property type="evidence" value="ECO:0007669"/>
    <property type="project" value="UniProtKB-SubCell"/>
</dbReference>
<dbReference type="PROSITE" id="PS01315">
    <property type="entry name" value="CDS"/>
    <property type="match status" value="1"/>
</dbReference>
<dbReference type="EMBL" id="VSZY01000014">
    <property type="protein sequence ID" value="MCU9969370.1"/>
    <property type="molecule type" value="Genomic_DNA"/>
</dbReference>
<comment type="catalytic activity">
    <reaction evidence="1 18">
        <text>a 1,2-diacyl-sn-glycero-3-phosphate + CTP + H(+) = a CDP-1,2-diacyl-sn-glycerol + diphosphate</text>
        <dbReference type="Rhea" id="RHEA:16229"/>
        <dbReference type="ChEBI" id="CHEBI:15378"/>
        <dbReference type="ChEBI" id="CHEBI:33019"/>
        <dbReference type="ChEBI" id="CHEBI:37563"/>
        <dbReference type="ChEBI" id="CHEBI:58332"/>
        <dbReference type="ChEBI" id="CHEBI:58608"/>
        <dbReference type="EC" id="2.7.7.41"/>
    </reaction>
</comment>
<sequence>MGDKRMASARRRARPRRDTTPGGSAAPPVVTEEKKSGSRAGRDLGAAFLVGGGLLAFFGLTLLFVPVLFRLAVIIAMMAGLLEFRRVWQKTDLHLATPVTMVGGAGIFICASQMGMEAMLTATLFTVGAGILWHLTGESRGEKLLRNVSATALTVAYIPFLTSFVGLLSVECGGPATAVYVLATTLGSDTGGYVVGRFLGRHHMTPVISPKKTWEGFAGSVVFAVAISIAGTFWIGIPWFYGPILGVLIAIFATLGDLSESLLKRELGIKDMGHILPGHGGLLDRMDSLLMAAPVAYIILKFAIHFHQVLPMS</sequence>
<feature type="transmembrane region" description="Helical" evidence="20">
    <location>
        <begin position="289"/>
        <end position="310"/>
    </location>
</feature>
<keyword evidence="8" id="KW-1003">Cell membrane</keyword>
<evidence type="ECO:0000256" key="5">
    <source>
        <dbReference type="ARBA" id="ARBA00010185"/>
    </source>
</evidence>
<keyword evidence="17" id="KW-1208">Phospholipid metabolism</keyword>
<evidence type="ECO:0000256" key="15">
    <source>
        <dbReference type="ARBA" id="ARBA00023136"/>
    </source>
</evidence>
<feature type="transmembrane region" description="Helical" evidence="20">
    <location>
        <begin position="71"/>
        <end position="88"/>
    </location>
</feature>
<keyword evidence="12 18" id="KW-0548">Nucleotidyltransferase</keyword>
<reference evidence="21 24" key="1">
    <citation type="submission" date="2019-08" db="EMBL/GenBank/DDBJ databases">
        <title>Comparison of rpoB and gyrB Sequences from Mobiluncus Species and Development of a Multiplex PCR Method for Clinical Detection of Mobiluncus curtisii and Mobiluncus mulieris.</title>
        <authorList>
            <person name="Yang L."/>
            <person name="Shen Y."/>
            <person name="Xu G."/>
            <person name="Shu L.-B."/>
            <person name="Hu J."/>
            <person name="Zhang R."/>
            <person name="Wang Y."/>
            <person name="Zhou H.-W."/>
            <person name="Zhang X."/>
        </authorList>
    </citation>
    <scope>NUCLEOTIDE SEQUENCE [LARGE SCALE GENOMIC DNA]</scope>
    <source>
        <strain evidence="21 24">M26</strain>
    </source>
</reference>
<dbReference type="GO" id="GO:0016024">
    <property type="term" value="P:CDP-diacylglycerol biosynthetic process"/>
    <property type="evidence" value="ECO:0007669"/>
    <property type="project" value="UniProtKB-UniPathway"/>
</dbReference>
<keyword evidence="14" id="KW-0443">Lipid metabolism</keyword>
<feature type="transmembrane region" description="Helical" evidence="20">
    <location>
        <begin position="44"/>
        <end position="65"/>
    </location>
</feature>
<feature type="transmembrane region" description="Helical" evidence="20">
    <location>
        <begin position="176"/>
        <end position="196"/>
    </location>
</feature>
<keyword evidence="10 18" id="KW-0808">Transferase</keyword>
<evidence type="ECO:0000256" key="20">
    <source>
        <dbReference type="SAM" id="Phobius"/>
    </source>
</evidence>
<comment type="caution">
    <text evidence="22">The sequence shown here is derived from an EMBL/GenBank/DDBJ whole genome shotgun (WGS) entry which is preliminary data.</text>
</comment>
<dbReference type="OrthoDB" id="9799199at2"/>
<accession>A0A2J9KPW1</accession>
<evidence type="ECO:0000256" key="6">
    <source>
        <dbReference type="ARBA" id="ARBA00012487"/>
    </source>
</evidence>
<comment type="subcellular location">
    <subcellularLocation>
        <location evidence="2">Cell membrane</location>
        <topology evidence="2">Multi-pass membrane protein</topology>
    </subcellularLocation>
</comment>
<keyword evidence="15 20" id="KW-0472">Membrane</keyword>
<evidence type="ECO:0000256" key="16">
    <source>
        <dbReference type="ARBA" id="ARBA00023209"/>
    </source>
</evidence>
<protein>
    <recommendedName>
        <fullName evidence="7 18">Phosphatidate cytidylyltransferase</fullName>
        <ecNumber evidence="6 18">2.7.7.41</ecNumber>
    </recommendedName>
</protein>
<keyword evidence="9" id="KW-0444">Lipid biosynthesis</keyword>
<dbReference type="RefSeq" id="WP_004012889.1">
    <property type="nucleotide sequence ID" value="NZ_JABCUO010000016.1"/>
</dbReference>
<dbReference type="Pfam" id="PF01148">
    <property type="entry name" value="CTP_transf_1"/>
    <property type="match status" value="1"/>
</dbReference>
<evidence type="ECO:0000256" key="18">
    <source>
        <dbReference type="RuleBase" id="RU003938"/>
    </source>
</evidence>
<dbReference type="EMBL" id="JABCUV010000009">
    <property type="protein sequence ID" value="NMW93672.1"/>
    <property type="molecule type" value="Genomic_DNA"/>
</dbReference>
<dbReference type="PANTHER" id="PTHR46382:SF1">
    <property type="entry name" value="PHOSPHATIDATE CYTIDYLYLTRANSFERASE"/>
    <property type="match status" value="1"/>
</dbReference>
<evidence type="ECO:0000313" key="23">
    <source>
        <dbReference type="Proteomes" id="UP000582487"/>
    </source>
</evidence>
<feature type="transmembrane region" description="Helical" evidence="20">
    <location>
        <begin position="243"/>
        <end position="263"/>
    </location>
</feature>
<dbReference type="UniPathway" id="UPA00557">
    <property type="reaction ID" value="UER00614"/>
</dbReference>
<feature type="transmembrane region" description="Helical" evidence="20">
    <location>
        <begin position="120"/>
        <end position="136"/>
    </location>
</feature>
<evidence type="ECO:0000256" key="11">
    <source>
        <dbReference type="ARBA" id="ARBA00022692"/>
    </source>
</evidence>
<evidence type="ECO:0000256" key="12">
    <source>
        <dbReference type="ARBA" id="ARBA00022695"/>
    </source>
</evidence>
<evidence type="ECO:0000256" key="17">
    <source>
        <dbReference type="ARBA" id="ARBA00023264"/>
    </source>
</evidence>
<feature type="transmembrane region" description="Helical" evidence="20">
    <location>
        <begin position="148"/>
        <end position="170"/>
    </location>
</feature>
<gene>
    <name evidence="21" type="ORF">FYZ43_08215</name>
    <name evidence="22" type="ORF">HHJ74_08210</name>
</gene>
<comment type="pathway">
    <text evidence="4">Lipid metabolism.</text>
</comment>
<evidence type="ECO:0000313" key="24">
    <source>
        <dbReference type="Proteomes" id="UP001209486"/>
    </source>
</evidence>
<keyword evidence="11 18" id="KW-0812">Transmembrane</keyword>
<evidence type="ECO:0000313" key="21">
    <source>
        <dbReference type="EMBL" id="MCU9969370.1"/>
    </source>
</evidence>
<keyword evidence="13 20" id="KW-1133">Transmembrane helix</keyword>
<dbReference type="Proteomes" id="UP000582487">
    <property type="component" value="Unassembled WGS sequence"/>
</dbReference>
<feature type="transmembrane region" description="Helical" evidence="20">
    <location>
        <begin position="95"/>
        <end position="114"/>
    </location>
</feature>
<dbReference type="GO" id="GO:0004605">
    <property type="term" value="F:phosphatidate cytidylyltransferase activity"/>
    <property type="evidence" value="ECO:0007669"/>
    <property type="project" value="UniProtKB-EC"/>
</dbReference>
<organism evidence="22 23">
    <name type="scientific">Mobiluncus mulieris</name>
    <dbReference type="NCBI Taxonomy" id="2052"/>
    <lineage>
        <taxon>Bacteria</taxon>
        <taxon>Bacillati</taxon>
        <taxon>Actinomycetota</taxon>
        <taxon>Actinomycetes</taxon>
        <taxon>Actinomycetales</taxon>
        <taxon>Actinomycetaceae</taxon>
        <taxon>Mobiluncus</taxon>
    </lineage>
</organism>
<dbReference type="PANTHER" id="PTHR46382">
    <property type="entry name" value="PHOSPHATIDATE CYTIDYLYLTRANSFERASE"/>
    <property type="match status" value="1"/>
</dbReference>
<keyword evidence="16" id="KW-0594">Phospholipid biosynthesis</keyword>
<evidence type="ECO:0000256" key="3">
    <source>
        <dbReference type="ARBA" id="ARBA00005119"/>
    </source>
</evidence>
<dbReference type="InterPro" id="IPR000374">
    <property type="entry name" value="PC_trans"/>
</dbReference>
<evidence type="ECO:0000256" key="10">
    <source>
        <dbReference type="ARBA" id="ARBA00022679"/>
    </source>
</evidence>
<feature type="transmembrane region" description="Helical" evidence="20">
    <location>
        <begin position="217"/>
        <end position="237"/>
    </location>
</feature>
<evidence type="ECO:0000256" key="4">
    <source>
        <dbReference type="ARBA" id="ARBA00005189"/>
    </source>
</evidence>